<dbReference type="AlphaFoldDB" id="A0A5B7SZ27"/>
<evidence type="ECO:0000313" key="1">
    <source>
        <dbReference type="EMBL" id="QCX02323.1"/>
    </source>
</evidence>
<keyword evidence="2" id="KW-1185">Reference proteome</keyword>
<evidence type="ECO:0008006" key="3">
    <source>
        <dbReference type="Google" id="ProtNLM"/>
    </source>
</evidence>
<proteinExistence type="predicted"/>
<name>A0A5B7SZ27_9FLAO</name>
<dbReference type="KEGG" id="asag:FGM00_07495"/>
<evidence type="ECO:0000313" key="2">
    <source>
        <dbReference type="Proteomes" id="UP000310017"/>
    </source>
</evidence>
<organism evidence="1 2">
    <name type="scientific">Aggregatimonas sangjinii</name>
    <dbReference type="NCBI Taxonomy" id="2583587"/>
    <lineage>
        <taxon>Bacteria</taxon>
        <taxon>Pseudomonadati</taxon>
        <taxon>Bacteroidota</taxon>
        <taxon>Flavobacteriia</taxon>
        <taxon>Flavobacteriales</taxon>
        <taxon>Flavobacteriaceae</taxon>
        <taxon>Aggregatimonas</taxon>
    </lineage>
</organism>
<reference evidence="1 2" key="1">
    <citation type="submission" date="2019-05" db="EMBL/GenBank/DDBJ databases">
        <title>Genome sequencing of F202Z8.</title>
        <authorList>
            <person name="Kwon Y.M."/>
        </authorList>
    </citation>
    <scope>NUCLEOTIDE SEQUENCE [LARGE SCALE GENOMIC DNA]</scope>
    <source>
        <strain evidence="1 2">F202Z8</strain>
    </source>
</reference>
<gene>
    <name evidence="1" type="ORF">FGM00_07495</name>
</gene>
<dbReference type="OrthoDB" id="9764969at2"/>
<dbReference type="Proteomes" id="UP000310017">
    <property type="component" value="Chromosome"/>
</dbReference>
<dbReference type="EMBL" id="CP040710">
    <property type="protein sequence ID" value="QCX02323.1"/>
    <property type="molecule type" value="Genomic_DNA"/>
</dbReference>
<sequence length="399" mass="43627">MLSVLLISCVEHPKKASQEKELEAPVVVGMPIGTNSSLPFLFSNGAQTLLSFVEQKGDSMAVLHYTAWINGEWQPPKEILRGSDWFVNWADLPMIAENKGTLWSHVLQKSAADTYSYDIKMNILTEGNKEWQTDIALHTDKTPTEHGFISVLPYQDGLFVTWLDGRNTLENELGERGAMTLRAAELSAQGLISAESKLDARVCDCCSTTAAVTAKGLVVLYRDRSEDEIRDIGIVRQINGKWTTPQIIHNDGWQIKGCPVNGPKAAALGNTLAVAWFTGARKSPRVQLAFSGDGGAHFDAPISVAGASSLGRVDVAVLDADTALISWMETHDRQAQLKAARVSRRGMHLVPKVITVMDASRASGFPQMQVVGENIHFAWTDITDENTQVRVTTVPVADF</sequence>
<protein>
    <recommendedName>
        <fullName evidence="3">Exo-alpha-sialidase</fullName>
    </recommendedName>
</protein>
<accession>A0A5B7SZ27</accession>